<dbReference type="OrthoDB" id="659at2759"/>
<dbReference type="EMBL" id="CP003010">
    <property type="protein sequence ID" value="AEO67102.1"/>
    <property type="molecule type" value="Genomic_DNA"/>
</dbReference>
<dbReference type="RefSeq" id="XP_003653438.1">
    <property type="nucleotide sequence ID" value="XM_003653390.1"/>
</dbReference>
<dbReference type="GeneID" id="11517456"/>
<dbReference type="KEGG" id="ttt:THITE_2115903"/>
<keyword evidence="2" id="KW-1185">Reference proteome</keyword>
<accession>G2QYW3</accession>
<dbReference type="HOGENOM" id="CLU_2251894_0_0_1"/>
<evidence type="ECO:0000313" key="1">
    <source>
        <dbReference type="EMBL" id="AEO67102.1"/>
    </source>
</evidence>
<dbReference type="STRING" id="578455.G2QYW3"/>
<dbReference type="AlphaFoldDB" id="G2QYW3"/>
<organism evidence="1 2">
    <name type="scientific">Thermothielavioides terrestris (strain ATCC 38088 / NRRL 8126)</name>
    <name type="common">Thielavia terrestris</name>
    <dbReference type="NCBI Taxonomy" id="578455"/>
    <lineage>
        <taxon>Eukaryota</taxon>
        <taxon>Fungi</taxon>
        <taxon>Dikarya</taxon>
        <taxon>Ascomycota</taxon>
        <taxon>Pezizomycotina</taxon>
        <taxon>Sordariomycetes</taxon>
        <taxon>Sordariomycetidae</taxon>
        <taxon>Sordariales</taxon>
        <taxon>Chaetomiaceae</taxon>
        <taxon>Thermothielavioides</taxon>
        <taxon>Thermothielavioides terrestris</taxon>
    </lineage>
</organism>
<proteinExistence type="predicted"/>
<gene>
    <name evidence="1" type="ORF">THITE_2115903</name>
</gene>
<evidence type="ECO:0000313" key="2">
    <source>
        <dbReference type="Proteomes" id="UP000008181"/>
    </source>
</evidence>
<name>G2QYW3_THETT</name>
<dbReference type="eggNOG" id="ENOG502RUNZ">
    <property type="taxonomic scope" value="Eukaryota"/>
</dbReference>
<reference evidence="1 2" key="1">
    <citation type="journal article" date="2011" name="Nat. Biotechnol.">
        <title>Comparative genomic analysis of the thermophilic biomass-degrading fungi Myceliophthora thermophila and Thielavia terrestris.</title>
        <authorList>
            <person name="Berka R.M."/>
            <person name="Grigoriev I.V."/>
            <person name="Otillar R."/>
            <person name="Salamov A."/>
            <person name="Grimwood J."/>
            <person name="Reid I."/>
            <person name="Ishmael N."/>
            <person name="John T."/>
            <person name="Darmond C."/>
            <person name="Moisan M.-C."/>
            <person name="Henrissat B."/>
            <person name="Coutinho P.M."/>
            <person name="Lombard V."/>
            <person name="Natvig D.O."/>
            <person name="Lindquist E."/>
            <person name="Schmutz J."/>
            <person name="Lucas S."/>
            <person name="Harris P."/>
            <person name="Powlowski J."/>
            <person name="Bellemare A."/>
            <person name="Taylor D."/>
            <person name="Butler G."/>
            <person name="de Vries R.P."/>
            <person name="Allijn I.E."/>
            <person name="van den Brink J."/>
            <person name="Ushinsky S."/>
            <person name="Storms R."/>
            <person name="Powell A.J."/>
            <person name="Paulsen I.T."/>
            <person name="Elbourne L.D.H."/>
            <person name="Baker S.E."/>
            <person name="Magnuson J."/>
            <person name="LaBoissiere S."/>
            <person name="Clutterbuck A.J."/>
            <person name="Martinez D."/>
            <person name="Wogulis M."/>
            <person name="de Leon A.L."/>
            <person name="Rey M.W."/>
            <person name="Tsang A."/>
        </authorList>
    </citation>
    <scope>NUCLEOTIDE SEQUENCE [LARGE SCALE GENOMIC DNA]</scope>
    <source>
        <strain evidence="2">ATCC 38088 / NRRL 8126</strain>
    </source>
</reference>
<sequence>MPSVQEATGVLHGTIPRLGAIKEKKGLPDLRTAAAGPKLDIIDIRHAAVEINLKAEVLSMFHTRDGPRKLPTLLLYDERGLQLFEQVRLITVIWEPATACRSPR</sequence>
<dbReference type="Proteomes" id="UP000008181">
    <property type="component" value="Chromosome 2"/>
</dbReference>
<protein>
    <submittedName>
        <fullName evidence="1">Uncharacterized protein</fullName>
    </submittedName>
</protein>